<dbReference type="InterPro" id="IPR017871">
    <property type="entry name" value="ABC_transporter-like_CS"/>
</dbReference>
<evidence type="ECO:0000256" key="10">
    <source>
        <dbReference type="SAM" id="MobiDB-lite"/>
    </source>
</evidence>
<dbReference type="SMART" id="SM00382">
    <property type="entry name" value="AAA"/>
    <property type="match status" value="1"/>
</dbReference>
<evidence type="ECO:0000256" key="6">
    <source>
        <dbReference type="ARBA" id="ARBA00022840"/>
    </source>
</evidence>
<keyword evidence="2" id="KW-0813">Transport</keyword>
<keyword evidence="6 12" id="KW-0067">ATP-binding</keyword>
<keyword evidence="3" id="KW-1003">Cell membrane</keyword>
<evidence type="ECO:0000256" key="5">
    <source>
        <dbReference type="ARBA" id="ARBA00022741"/>
    </source>
</evidence>
<dbReference type="PANTHER" id="PTHR42771">
    <property type="entry name" value="IRON(3+)-HYDROXAMATE IMPORT ATP-BINDING PROTEIN FHUC"/>
    <property type="match status" value="1"/>
</dbReference>
<accession>A0A173LP69</accession>
<evidence type="ECO:0000256" key="2">
    <source>
        <dbReference type="ARBA" id="ARBA00022448"/>
    </source>
</evidence>
<dbReference type="PANTHER" id="PTHR42771:SF2">
    <property type="entry name" value="IRON(3+)-HYDROXAMATE IMPORT ATP-BINDING PROTEIN FHUC"/>
    <property type="match status" value="1"/>
</dbReference>
<evidence type="ECO:0000256" key="7">
    <source>
        <dbReference type="ARBA" id="ARBA00023004"/>
    </source>
</evidence>
<dbReference type="GO" id="GO:0005524">
    <property type="term" value="F:ATP binding"/>
    <property type="evidence" value="ECO:0007669"/>
    <property type="project" value="UniProtKB-KW"/>
</dbReference>
<dbReference type="GO" id="GO:0016887">
    <property type="term" value="F:ATP hydrolysis activity"/>
    <property type="evidence" value="ECO:0007669"/>
    <property type="project" value="InterPro"/>
</dbReference>
<evidence type="ECO:0000313" key="13">
    <source>
        <dbReference type="Proteomes" id="UP000186104"/>
    </source>
</evidence>
<dbReference type="EMBL" id="CP015961">
    <property type="protein sequence ID" value="ANI93037.1"/>
    <property type="molecule type" value="Genomic_DNA"/>
</dbReference>
<sequence>MNSNSDAATDTSPPSPDNRGATISVSKLRSGYAAGPDIFSDVELTARPGEVTTLLGPNGCGKSTLLRSISRLLEPREGSVEVDGRNVYDLRPKEAAQIIALQPQTPIAPDGLSVGELVARGRYPHRARWRGESAHDRAVIDKAAHEAELTELMDRDVASLSGGQRQRAWFAMALAQETPVLLLDEPTTYLDPAHAIDMLGLVKKVAREGRTVVMVLHDLMLAGMFSDRMVMMRDGAVKCDGSPAEVLTPANLEAVYGLDAEIIDDPQGGCPIIVPRGSFNGRVAAGGC</sequence>
<dbReference type="PROSITE" id="PS00211">
    <property type="entry name" value="ABC_TRANSPORTER_1"/>
    <property type="match status" value="1"/>
</dbReference>
<feature type="domain" description="ABC transporter" evidence="11">
    <location>
        <begin position="23"/>
        <end position="259"/>
    </location>
</feature>
<evidence type="ECO:0000259" key="11">
    <source>
        <dbReference type="PROSITE" id="PS50893"/>
    </source>
</evidence>
<dbReference type="Gene3D" id="3.40.50.300">
    <property type="entry name" value="P-loop containing nucleotide triphosphate hydrolases"/>
    <property type="match status" value="1"/>
</dbReference>
<dbReference type="CDD" id="cd03214">
    <property type="entry name" value="ABC_Iron-Siderophores_B12_Hemin"/>
    <property type="match status" value="1"/>
</dbReference>
<dbReference type="InterPro" id="IPR003439">
    <property type="entry name" value="ABC_transporter-like_ATP-bd"/>
</dbReference>
<dbReference type="AlphaFoldDB" id="A0A173LP69"/>
<evidence type="ECO:0000256" key="9">
    <source>
        <dbReference type="ARBA" id="ARBA00023136"/>
    </source>
</evidence>
<keyword evidence="7" id="KW-0408">Iron</keyword>
<dbReference type="PROSITE" id="PS50893">
    <property type="entry name" value="ABC_TRANSPORTER_2"/>
    <property type="match status" value="1"/>
</dbReference>
<dbReference type="GO" id="GO:0005886">
    <property type="term" value="C:plasma membrane"/>
    <property type="evidence" value="ECO:0007669"/>
    <property type="project" value="UniProtKB-SubCell"/>
</dbReference>
<keyword evidence="9" id="KW-0472">Membrane</keyword>
<dbReference type="InterPro" id="IPR003593">
    <property type="entry name" value="AAA+_ATPase"/>
</dbReference>
<comment type="subcellular location">
    <subcellularLocation>
        <location evidence="1">Cell membrane</location>
        <topology evidence="1">Peripheral membrane protein</topology>
    </subcellularLocation>
</comment>
<dbReference type="SUPFAM" id="SSF52540">
    <property type="entry name" value="P-loop containing nucleoside triphosphate hydrolases"/>
    <property type="match status" value="1"/>
</dbReference>
<evidence type="ECO:0000256" key="3">
    <source>
        <dbReference type="ARBA" id="ARBA00022475"/>
    </source>
</evidence>
<evidence type="ECO:0000313" key="12">
    <source>
        <dbReference type="EMBL" id="ANI93037.1"/>
    </source>
</evidence>
<dbReference type="Proteomes" id="UP000186104">
    <property type="component" value="Chromosome"/>
</dbReference>
<evidence type="ECO:0000256" key="1">
    <source>
        <dbReference type="ARBA" id="ARBA00004202"/>
    </source>
</evidence>
<dbReference type="STRING" id="499555.BJL86_2273"/>
<organism evidence="12 13">
    <name type="scientific">Dietzia timorensis</name>
    <dbReference type="NCBI Taxonomy" id="499555"/>
    <lineage>
        <taxon>Bacteria</taxon>
        <taxon>Bacillati</taxon>
        <taxon>Actinomycetota</taxon>
        <taxon>Actinomycetes</taxon>
        <taxon>Mycobacteriales</taxon>
        <taxon>Dietziaceae</taxon>
        <taxon>Dietzia</taxon>
    </lineage>
</organism>
<gene>
    <name evidence="12" type="ORF">BJL86_2273</name>
</gene>
<reference evidence="12 13" key="1">
    <citation type="submission" date="2016-06" db="EMBL/GenBank/DDBJ databases">
        <title>Complete genome sequence of a saline-alkali tolerant type strain Dietzia timorensis ID05-A0528T.</title>
        <authorList>
            <person name="Wu X."/>
        </authorList>
    </citation>
    <scope>NUCLEOTIDE SEQUENCE [LARGE SCALE GENOMIC DNA]</scope>
    <source>
        <strain evidence="12 13">ID05-A0528</strain>
    </source>
</reference>
<dbReference type="OrthoDB" id="3579586at2"/>
<keyword evidence="5" id="KW-0547">Nucleotide-binding</keyword>
<evidence type="ECO:0000256" key="4">
    <source>
        <dbReference type="ARBA" id="ARBA00022496"/>
    </source>
</evidence>
<dbReference type="InterPro" id="IPR051535">
    <property type="entry name" value="Siderophore_ABC-ATPase"/>
</dbReference>
<feature type="compositionally biased region" description="Polar residues" evidence="10">
    <location>
        <begin position="1"/>
        <end position="12"/>
    </location>
</feature>
<proteinExistence type="predicted"/>
<dbReference type="Pfam" id="PF00005">
    <property type="entry name" value="ABC_tran"/>
    <property type="match status" value="1"/>
</dbReference>
<dbReference type="FunFam" id="3.40.50.300:FF:000134">
    <property type="entry name" value="Iron-enterobactin ABC transporter ATP-binding protein"/>
    <property type="match status" value="1"/>
</dbReference>
<feature type="region of interest" description="Disordered" evidence="10">
    <location>
        <begin position="1"/>
        <end position="21"/>
    </location>
</feature>
<evidence type="ECO:0000256" key="8">
    <source>
        <dbReference type="ARBA" id="ARBA00023065"/>
    </source>
</evidence>
<dbReference type="InterPro" id="IPR027417">
    <property type="entry name" value="P-loop_NTPase"/>
</dbReference>
<keyword evidence="13" id="KW-1185">Reference proteome</keyword>
<dbReference type="RefSeq" id="WP_067476278.1">
    <property type="nucleotide sequence ID" value="NZ_CP015961.1"/>
</dbReference>
<dbReference type="GO" id="GO:0006826">
    <property type="term" value="P:iron ion transport"/>
    <property type="evidence" value="ECO:0007669"/>
    <property type="project" value="UniProtKB-KW"/>
</dbReference>
<name>A0A173LP69_9ACTN</name>
<keyword evidence="8" id="KW-0406">Ion transport</keyword>
<keyword evidence="4" id="KW-0410">Iron transport</keyword>
<dbReference type="KEGG" id="dtm:BJL86_2273"/>
<protein>
    <submittedName>
        <fullName evidence="12">Putative siderophore transport system ATP-binding protein YusV</fullName>
    </submittedName>
</protein>